<organism evidence="1 2">
    <name type="scientific">Racocetra fulgida</name>
    <dbReference type="NCBI Taxonomy" id="60492"/>
    <lineage>
        <taxon>Eukaryota</taxon>
        <taxon>Fungi</taxon>
        <taxon>Fungi incertae sedis</taxon>
        <taxon>Mucoromycota</taxon>
        <taxon>Glomeromycotina</taxon>
        <taxon>Glomeromycetes</taxon>
        <taxon>Diversisporales</taxon>
        <taxon>Gigasporaceae</taxon>
        <taxon>Racocetra</taxon>
    </lineage>
</organism>
<comment type="caution">
    <text evidence="1">The sequence shown here is derived from an EMBL/GenBank/DDBJ whole genome shotgun (WGS) entry which is preliminary data.</text>
</comment>
<name>A0A9N9J229_9GLOM</name>
<feature type="non-terminal residue" evidence="1">
    <location>
        <position position="41"/>
    </location>
</feature>
<gene>
    <name evidence="1" type="ORF">RFULGI_LOCUS14354</name>
</gene>
<protein>
    <submittedName>
        <fullName evidence="1">14072_t:CDS:1</fullName>
    </submittedName>
</protein>
<dbReference type="AlphaFoldDB" id="A0A9N9J229"/>
<accession>A0A9N9J229</accession>
<keyword evidence="2" id="KW-1185">Reference proteome</keyword>
<dbReference type="Proteomes" id="UP000789396">
    <property type="component" value="Unassembled WGS sequence"/>
</dbReference>
<evidence type="ECO:0000313" key="1">
    <source>
        <dbReference type="EMBL" id="CAG8761640.1"/>
    </source>
</evidence>
<sequence>MDQINEKPEKLCELGYQYYFGINVKIDKDKAKTYFRSATNK</sequence>
<dbReference type="EMBL" id="CAJVPZ010041425">
    <property type="protein sequence ID" value="CAG8761640.1"/>
    <property type="molecule type" value="Genomic_DNA"/>
</dbReference>
<proteinExistence type="predicted"/>
<reference evidence="1" key="1">
    <citation type="submission" date="2021-06" db="EMBL/GenBank/DDBJ databases">
        <authorList>
            <person name="Kallberg Y."/>
            <person name="Tangrot J."/>
            <person name="Rosling A."/>
        </authorList>
    </citation>
    <scope>NUCLEOTIDE SEQUENCE</scope>
    <source>
        <strain evidence="1">IN212</strain>
    </source>
</reference>
<evidence type="ECO:0000313" key="2">
    <source>
        <dbReference type="Proteomes" id="UP000789396"/>
    </source>
</evidence>